<dbReference type="PANTHER" id="PTHR11360">
    <property type="entry name" value="MONOCARBOXYLATE TRANSPORTER"/>
    <property type="match status" value="1"/>
</dbReference>
<feature type="transmembrane region" description="Helical" evidence="3">
    <location>
        <begin position="151"/>
        <end position="174"/>
    </location>
</feature>
<accession>A0A8J1Y1J2</accession>
<feature type="transmembrane region" description="Helical" evidence="3">
    <location>
        <begin position="410"/>
        <end position="426"/>
    </location>
</feature>
<dbReference type="Gene3D" id="1.20.1250.20">
    <property type="entry name" value="MFS general substrate transporter like domains"/>
    <property type="match status" value="2"/>
</dbReference>
<feature type="region of interest" description="Disordered" evidence="2">
    <location>
        <begin position="1"/>
        <end position="47"/>
    </location>
</feature>
<dbReference type="EMBL" id="CAIIXF020000006">
    <property type="protein sequence ID" value="CAH1785435.1"/>
    <property type="molecule type" value="Genomic_DNA"/>
</dbReference>
<dbReference type="GO" id="GO:0016020">
    <property type="term" value="C:membrane"/>
    <property type="evidence" value="ECO:0007669"/>
    <property type="project" value="UniProtKB-SubCell"/>
</dbReference>
<feature type="transmembrane region" description="Helical" evidence="3">
    <location>
        <begin position="98"/>
        <end position="119"/>
    </location>
</feature>
<feature type="transmembrane region" description="Helical" evidence="3">
    <location>
        <begin position="57"/>
        <end position="86"/>
    </location>
</feature>
<dbReference type="InterPro" id="IPR011701">
    <property type="entry name" value="MFS"/>
</dbReference>
<feature type="transmembrane region" description="Helical" evidence="3">
    <location>
        <begin position="473"/>
        <end position="492"/>
    </location>
</feature>
<sequence>MLKIGVSRIKGRYGPTTLPSNQSKDSDGVTKTGNAPEDEKDTSGKDTDEIKALNGGWGWMCVIGCQISLFMLLGLMRSFAVFYIVFKDRFHGGAAATAWVGGLQNALLFLMSPIAAMLTERFSTRSVVIIGGLFCASSSILSSLAPSLGVLYFTWGVLFGIGGTLTYSPSIVIVGQYFKERRSLAMGLAASSSGIGAFAMPILVRYLMFEYGYFGAMLLQGGLLLHICISGALFRPLANNFRKPPTSRKEQNEDPEHMMHLLDKSKDMCDINETNDSNLNDIPEKSNAEKTVAEKTIGHNEKQPENVYLTLFKDSGFLTLSMAILIGTFGYTSMPVFLLALARERGLTIAKSAIILATTGASDGISRIVLGFFLDMKLVRPHRTKVYMFAIFSFAVYGIAYTLARTLPQFLIIAVLFGASESIFWVQRPVIVADLLGNDKLSSSHGLILAFQGVGVMLGPVVGGILADRFDSYIPTYYMSAATVTLGVLLFYTGRIFKFLRGTKLSNRRQKVVGSVINKLIATSRE</sequence>
<name>A0A8J1Y1J2_OWEFU</name>
<feature type="compositionally biased region" description="Polar residues" evidence="2">
    <location>
        <begin position="17"/>
        <end position="33"/>
    </location>
</feature>
<dbReference type="InterPro" id="IPR036259">
    <property type="entry name" value="MFS_trans_sf"/>
</dbReference>
<keyword evidence="3" id="KW-0472">Membrane</keyword>
<dbReference type="PROSITE" id="PS50850">
    <property type="entry name" value="MFS"/>
    <property type="match status" value="1"/>
</dbReference>
<dbReference type="SUPFAM" id="SSF103473">
    <property type="entry name" value="MFS general substrate transporter"/>
    <property type="match status" value="1"/>
</dbReference>
<feature type="transmembrane region" description="Helical" evidence="3">
    <location>
        <begin position="447"/>
        <end position="467"/>
    </location>
</feature>
<comment type="caution">
    <text evidence="4">The sequence shown here is derived from an EMBL/GenBank/DDBJ whole genome shotgun (WGS) entry which is preliminary data.</text>
</comment>
<dbReference type="Pfam" id="PF07690">
    <property type="entry name" value="MFS_1"/>
    <property type="match status" value="1"/>
</dbReference>
<feature type="transmembrane region" description="Helical" evidence="3">
    <location>
        <begin position="386"/>
        <end position="404"/>
    </location>
</feature>
<gene>
    <name evidence="4" type="ORF">OFUS_LOCUS11490</name>
</gene>
<reference evidence="4" key="1">
    <citation type="submission" date="2022-03" db="EMBL/GenBank/DDBJ databases">
        <authorList>
            <person name="Martin C."/>
        </authorList>
    </citation>
    <scope>NUCLEOTIDE SEQUENCE</scope>
</reference>
<dbReference type="CDD" id="cd17352">
    <property type="entry name" value="MFS_MCT_SLC16"/>
    <property type="match status" value="1"/>
</dbReference>
<organism evidence="4 5">
    <name type="scientific">Owenia fusiformis</name>
    <name type="common">Polychaete worm</name>
    <dbReference type="NCBI Taxonomy" id="6347"/>
    <lineage>
        <taxon>Eukaryota</taxon>
        <taxon>Metazoa</taxon>
        <taxon>Spiralia</taxon>
        <taxon>Lophotrochozoa</taxon>
        <taxon>Annelida</taxon>
        <taxon>Polychaeta</taxon>
        <taxon>Sedentaria</taxon>
        <taxon>Canalipalpata</taxon>
        <taxon>Sabellida</taxon>
        <taxon>Oweniida</taxon>
        <taxon>Oweniidae</taxon>
        <taxon>Owenia</taxon>
    </lineage>
</organism>
<evidence type="ECO:0000256" key="2">
    <source>
        <dbReference type="SAM" id="MobiDB-lite"/>
    </source>
</evidence>
<evidence type="ECO:0000313" key="4">
    <source>
        <dbReference type="EMBL" id="CAH1785435.1"/>
    </source>
</evidence>
<keyword evidence="3" id="KW-0812">Transmembrane</keyword>
<evidence type="ECO:0000313" key="5">
    <source>
        <dbReference type="Proteomes" id="UP000749559"/>
    </source>
</evidence>
<feature type="transmembrane region" description="Helical" evidence="3">
    <location>
        <begin position="213"/>
        <end position="234"/>
    </location>
</feature>
<dbReference type="AlphaFoldDB" id="A0A8J1Y1J2"/>
<feature type="transmembrane region" description="Helical" evidence="3">
    <location>
        <begin position="353"/>
        <end position="374"/>
    </location>
</feature>
<feature type="transmembrane region" description="Helical" evidence="3">
    <location>
        <begin position="186"/>
        <end position="207"/>
    </location>
</feature>
<keyword evidence="5" id="KW-1185">Reference proteome</keyword>
<dbReference type="InterPro" id="IPR050327">
    <property type="entry name" value="Proton-linked_MCT"/>
</dbReference>
<comment type="subcellular location">
    <subcellularLocation>
        <location evidence="1">Membrane</location>
        <topology evidence="1">Multi-pass membrane protein</topology>
    </subcellularLocation>
</comment>
<keyword evidence="3" id="KW-1133">Transmembrane helix</keyword>
<protein>
    <submittedName>
        <fullName evidence="4">Uncharacterized protein</fullName>
    </submittedName>
</protein>
<dbReference type="OrthoDB" id="6286464at2759"/>
<feature type="transmembrane region" description="Helical" evidence="3">
    <location>
        <begin position="126"/>
        <end position="145"/>
    </location>
</feature>
<evidence type="ECO:0000256" key="1">
    <source>
        <dbReference type="ARBA" id="ARBA00004141"/>
    </source>
</evidence>
<feature type="transmembrane region" description="Helical" evidence="3">
    <location>
        <begin position="317"/>
        <end position="341"/>
    </location>
</feature>
<dbReference type="PANTHER" id="PTHR11360:SF284">
    <property type="entry name" value="EG:103B4.3 PROTEIN-RELATED"/>
    <property type="match status" value="1"/>
</dbReference>
<dbReference type="InterPro" id="IPR020846">
    <property type="entry name" value="MFS_dom"/>
</dbReference>
<dbReference type="GO" id="GO:0022857">
    <property type="term" value="F:transmembrane transporter activity"/>
    <property type="evidence" value="ECO:0007669"/>
    <property type="project" value="InterPro"/>
</dbReference>
<evidence type="ECO:0000256" key="3">
    <source>
        <dbReference type="SAM" id="Phobius"/>
    </source>
</evidence>
<dbReference type="Proteomes" id="UP000749559">
    <property type="component" value="Unassembled WGS sequence"/>
</dbReference>
<proteinExistence type="predicted"/>